<keyword evidence="9" id="KW-0560">Oxidoreductase</keyword>
<keyword evidence="11" id="KW-0503">Monooxygenase</keyword>
<dbReference type="GO" id="GO:0020037">
    <property type="term" value="F:heme binding"/>
    <property type="evidence" value="ECO:0007669"/>
    <property type="project" value="InterPro"/>
</dbReference>
<keyword evidence="5" id="KW-0349">Heme</keyword>
<dbReference type="Gene3D" id="1.10.630.10">
    <property type="entry name" value="Cytochrome P450"/>
    <property type="match status" value="1"/>
</dbReference>
<keyword evidence="14" id="KW-1185">Reference proteome</keyword>
<evidence type="ECO:0000313" key="14">
    <source>
        <dbReference type="Proteomes" id="UP001162162"/>
    </source>
</evidence>
<evidence type="ECO:0000256" key="6">
    <source>
        <dbReference type="ARBA" id="ARBA00022723"/>
    </source>
</evidence>
<dbReference type="SUPFAM" id="SSF48264">
    <property type="entry name" value="Cytochrome P450"/>
    <property type="match status" value="1"/>
</dbReference>
<keyword evidence="8" id="KW-0492">Microsome</keyword>
<keyword evidence="12" id="KW-0472">Membrane</keyword>
<dbReference type="InterPro" id="IPR050476">
    <property type="entry name" value="Insect_CytP450_Detox"/>
</dbReference>
<dbReference type="InterPro" id="IPR036396">
    <property type="entry name" value="Cyt_P450_sf"/>
</dbReference>
<evidence type="ECO:0000256" key="3">
    <source>
        <dbReference type="ARBA" id="ARBA00004586"/>
    </source>
</evidence>
<comment type="similarity">
    <text evidence="4">Belongs to the cytochrome P450 family.</text>
</comment>
<evidence type="ECO:0000256" key="7">
    <source>
        <dbReference type="ARBA" id="ARBA00022824"/>
    </source>
</evidence>
<dbReference type="PANTHER" id="PTHR24292:SF54">
    <property type="entry name" value="CYP9F3-RELATED"/>
    <property type="match status" value="1"/>
</dbReference>
<gene>
    <name evidence="13" type="ORF">NQ318_019129</name>
</gene>
<organism evidence="13 14">
    <name type="scientific">Aromia moschata</name>
    <dbReference type="NCBI Taxonomy" id="1265417"/>
    <lineage>
        <taxon>Eukaryota</taxon>
        <taxon>Metazoa</taxon>
        <taxon>Ecdysozoa</taxon>
        <taxon>Arthropoda</taxon>
        <taxon>Hexapoda</taxon>
        <taxon>Insecta</taxon>
        <taxon>Pterygota</taxon>
        <taxon>Neoptera</taxon>
        <taxon>Endopterygota</taxon>
        <taxon>Coleoptera</taxon>
        <taxon>Polyphaga</taxon>
        <taxon>Cucujiformia</taxon>
        <taxon>Chrysomeloidea</taxon>
        <taxon>Cerambycidae</taxon>
        <taxon>Cerambycinae</taxon>
        <taxon>Callichromatini</taxon>
        <taxon>Aromia</taxon>
    </lineage>
</organism>
<evidence type="ECO:0000256" key="11">
    <source>
        <dbReference type="ARBA" id="ARBA00023033"/>
    </source>
</evidence>
<evidence type="ECO:0000256" key="5">
    <source>
        <dbReference type="ARBA" id="ARBA00022617"/>
    </source>
</evidence>
<dbReference type="GO" id="GO:0004497">
    <property type="term" value="F:monooxygenase activity"/>
    <property type="evidence" value="ECO:0007669"/>
    <property type="project" value="UniProtKB-KW"/>
</dbReference>
<name>A0AAV8YQG0_9CUCU</name>
<comment type="subcellular location">
    <subcellularLocation>
        <location evidence="3">Endoplasmic reticulum membrane</location>
    </subcellularLocation>
    <subcellularLocation>
        <location evidence="2">Microsome membrane</location>
    </subcellularLocation>
</comment>
<dbReference type="AlphaFoldDB" id="A0AAV8YQG0"/>
<proteinExistence type="inferred from homology"/>
<reference evidence="13" key="1">
    <citation type="journal article" date="2023" name="Insect Mol. Biol.">
        <title>Genome sequencing provides insights into the evolution of gene families encoding plant cell wall-degrading enzymes in longhorned beetles.</title>
        <authorList>
            <person name="Shin N.R."/>
            <person name="Okamura Y."/>
            <person name="Kirsch R."/>
            <person name="Pauchet Y."/>
        </authorList>
    </citation>
    <scope>NUCLEOTIDE SEQUENCE</scope>
    <source>
        <strain evidence="13">AMC_N1</strain>
    </source>
</reference>
<dbReference type="GO" id="GO:0016705">
    <property type="term" value="F:oxidoreductase activity, acting on paired donors, with incorporation or reduction of molecular oxygen"/>
    <property type="evidence" value="ECO:0007669"/>
    <property type="project" value="InterPro"/>
</dbReference>
<dbReference type="GO" id="GO:0005506">
    <property type="term" value="F:iron ion binding"/>
    <property type="evidence" value="ECO:0007669"/>
    <property type="project" value="InterPro"/>
</dbReference>
<dbReference type="EMBL" id="JAPWTK010000052">
    <property type="protein sequence ID" value="KAJ8953889.1"/>
    <property type="molecule type" value="Genomic_DNA"/>
</dbReference>
<evidence type="ECO:0000256" key="4">
    <source>
        <dbReference type="ARBA" id="ARBA00010617"/>
    </source>
</evidence>
<evidence type="ECO:0000256" key="9">
    <source>
        <dbReference type="ARBA" id="ARBA00023002"/>
    </source>
</evidence>
<evidence type="ECO:0000256" key="10">
    <source>
        <dbReference type="ARBA" id="ARBA00023004"/>
    </source>
</evidence>
<protein>
    <recommendedName>
        <fullName evidence="15">Cytochrome P450</fullName>
    </recommendedName>
</protein>
<comment type="cofactor">
    <cofactor evidence="1">
        <name>heme</name>
        <dbReference type="ChEBI" id="CHEBI:30413"/>
    </cofactor>
</comment>
<dbReference type="PANTHER" id="PTHR24292">
    <property type="entry name" value="CYTOCHROME P450"/>
    <property type="match status" value="1"/>
</dbReference>
<keyword evidence="6" id="KW-0479">Metal-binding</keyword>
<evidence type="ECO:0000256" key="1">
    <source>
        <dbReference type="ARBA" id="ARBA00001971"/>
    </source>
</evidence>
<evidence type="ECO:0000256" key="12">
    <source>
        <dbReference type="ARBA" id="ARBA00023136"/>
    </source>
</evidence>
<comment type="caution">
    <text evidence="13">The sequence shown here is derived from an EMBL/GenBank/DDBJ whole genome shotgun (WGS) entry which is preliminary data.</text>
</comment>
<keyword evidence="10" id="KW-0408">Iron</keyword>
<dbReference type="GO" id="GO:0005789">
    <property type="term" value="C:endoplasmic reticulum membrane"/>
    <property type="evidence" value="ECO:0007669"/>
    <property type="project" value="UniProtKB-SubCell"/>
</dbReference>
<accession>A0AAV8YQG0</accession>
<dbReference type="Proteomes" id="UP001162162">
    <property type="component" value="Unassembled WGS sequence"/>
</dbReference>
<evidence type="ECO:0000313" key="13">
    <source>
        <dbReference type="EMBL" id="KAJ8953889.1"/>
    </source>
</evidence>
<sequence>MALLLGLALAALLFYYLMKKHFNYWKKQGVKQEKSLWILGDTWRNSFRLENPVDLIQRIYNYCPSARYFGIYQFFMPTLVLRDPDIIKTVTVKDFNHFENHRNFVPEDIDPLWGKNLLVLQGKNGTIPEHY</sequence>
<evidence type="ECO:0000256" key="2">
    <source>
        <dbReference type="ARBA" id="ARBA00004524"/>
    </source>
</evidence>
<keyword evidence="7" id="KW-0256">Endoplasmic reticulum</keyword>
<evidence type="ECO:0008006" key="15">
    <source>
        <dbReference type="Google" id="ProtNLM"/>
    </source>
</evidence>
<evidence type="ECO:0000256" key="8">
    <source>
        <dbReference type="ARBA" id="ARBA00022848"/>
    </source>
</evidence>